<proteinExistence type="predicted"/>
<dbReference type="AlphaFoldDB" id="A0A9Q9P8U0"/>
<protein>
    <submittedName>
        <fullName evidence="1">GrpB family protein</fullName>
    </submittedName>
</protein>
<accession>A0A9Q9P8U0</accession>
<dbReference type="EMBL" id="CP106879">
    <property type="protein sequence ID" value="UYC80680.1"/>
    <property type="molecule type" value="Genomic_DNA"/>
</dbReference>
<dbReference type="Gene3D" id="3.30.460.10">
    <property type="entry name" value="Beta Polymerase, domain 2"/>
    <property type="match status" value="1"/>
</dbReference>
<dbReference type="Pfam" id="PF04229">
    <property type="entry name" value="GrpB"/>
    <property type="match status" value="1"/>
</dbReference>
<name>A0A9Q9P8U0_9MICO</name>
<sequence length="187" mass="20204">MIEVVEYQTSWPERFRQLHDAYAAALDDAAVPFRSIEHVGSTSVPGLAAKPVLDVDVVVDAADVPAAVAAMAMIGFESRGELGVPGRQAFRTPERFAPTNTYVITVGSLALRNHLTVRDVLRADPALRDEYAAVKRRAASEAEDIDDYIERKSEVLGRILRAGGLSEAERTSITATNRRITARGAGG</sequence>
<dbReference type="SUPFAM" id="SSF81301">
    <property type="entry name" value="Nucleotidyltransferase"/>
    <property type="match status" value="1"/>
</dbReference>
<gene>
    <name evidence="1" type="ORF">OE229_16445</name>
</gene>
<dbReference type="PANTHER" id="PTHR34822">
    <property type="entry name" value="GRPB DOMAIN PROTEIN (AFU_ORTHOLOGUE AFUA_1G01530)"/>
    <property type="match status" value="1"/>
</dbReference>
<reference evidence="1" key="1">
    <citation type="submission" date="2022-09" db="EMBL/GenBank/DDBJ databases">
        <title>Taxonomy of Curtobacterium flaccumfaciens.</title>
        <authorList>
            <person name="Osdaghi E."/>
            <person name="Taghavi S.M."/>
            <person name="Hamidizade M."/>
            <person name="Abachi H."/>
            <person name="Fazliarab A."/>
            <person name="Baeyen S."/>
            <person name="Portier P."/>
            <person name="Van Vaerenbergh J."/>
            <person name="Jacques M.-A."/>
        </authorList>
    </citation>
    <scope>NUCLEOTIDE SEQUENCE</scope>
    <source>
        <strain evidence="1">AGQB46</strain>
    </source>
</reference>
<dbReference type="Proteomes" id="UP001062223">
    <property type="component" value="Chromosome"/>
</dbReference>
<dbReference type="InterPro" id="IPR007344">
    <property type="entry name" value="GrpB/CoaE"/>
</dbReference>
<organism evidence="1 2">
    <name type="scientific">Curtobacterium poinsettiae</name>
    <dbReference type="NCBI Taxonomy" id="159612"/>
    <lineage>
        <taxon>Bacteria</taxon>
        <taxon>Bacillati</taxon>
        <taxon>Actinomycetota</taxon>
        <taxon>Actinomycetes</taxon>
        <taxon>Micrococcales</taxon>
        <taxon>Microbacteriaceae</taxon>
        <taxon>Curtobacterium</taxon>
    </lineage>
</organism>
<evidence type="ECO:0000313" key="2">
    <source>
        <dbReference type="Proteomes" id="UP001062223"/>
    </source>
</evidence>
<dbReference type="RefSeq" id="WP_262138947.1">
    <property type="nucleotide sequence ID" value="NZ_CP106879.1"/>
</dbReference>
<dbReference type="InterPro" id="IPR043519">
    <property type="entry name" value="NT_sf"/>
</dbReference>
<dbReference type="KEGG" id="cpoi:OE229_16445"/>
<dbReference type="PANTHER" id="PTHR34822:SF1">
    <property type="entry name" value="GRPB FAMILY PROTEIN"/>
    <property type="match status" value="1"/>
</dbReference>
<evidence type="ECO:0000313" key="1">
    <source>
        <dbReference type="EMBL" id="UYC80680.1"/>
    </source>
</evidence>